<gene>
    <name evidence="9" type="ORF">P167DRAFT_533877</name>
</gene>
<dbReference type="STRING" id="1392247.A0A3N4LA63"/>
<protein>
    <recommendedName>
        <fullName evidence="7">Structure-specific endonuclease subunit SLX4</fullName>
    </recommendedName>
</protein>
<comment type="subcellular location">
    <subcellularLocation>
        <location evidence="1">Nucleus</location>
    </subcellularLocation>
</comment>
<feature type="region of interest" description="Disordered" evidence="8">
    <location>
        <begin position="336"/>
        <end position="365"/>
    </location>
</feature>
<feature type="region of interest" description="Disordered" evidence="8">
    <location>
        <begin position="605"/>
        <end position="626"/>
    </location>
</feature>
<evidence type="ECO:0000256" key="7">
    <source>
        <dbReference type="ARBA" id="ARBA00029496"/>
    </source>
</evidence>
<dbReference type="EMBL" id="ML119116">
    <property type="protein sequence ID" value="RPB14905.1"/>
    <property type="molecule type" value="Genomic_DNA"/>
</dbReference>
<evidence type="ECO:0000256" key="4">
    <source>
        <dbReference type="ARBA" id="ARBA00023172"/>
    </source>
</evidence>
<feature type="region of interest" description="Disordered" evidence="8">
    <location>
        <begin position="515"/>
        <end position="567"/>
    </location>
</feature>
<evidence type="ECO:0000256" key="5">
    <source>
        <dbReference type="ARBA" id="ARBA00023204"/>
    </source>
</evidence>
<dbReference type="OrthoDB" id="5349119at2759"/>
<dbReference type="InterPro" id="IPR018574">
    <property type="entry name" value="Structure-sp_endonuc_su_Slx4"/>
</dbReference>
<reference evidence="9 10" key="1">
    <citation type="journal article" date="2018" name="Nat. Ecol. Evol.">
        <title>Pezizomycetes genomes reveal the molecular basis of ectomycorrhizal truffle lifestyle.</title>
        <authorList>
            <person name="Murat C."/>
            <person name="Payen T."/>
            <person name="Noel B."/>
            <person name="Kuo A."/>
            <person name="Morin E."/>
            <person name="Chen J."/>
            <person name="Kohler A."/>
            <person name="Krizsan K."/>
            <person name="Balestrini R."/>
            <person name="Da Silva C."/>
            <person name="Montanini B."/>
            <person name="Hainaut M."/>
            <person name="Levati E."/>
            <person name="Barry K.W."/>
            <person name="Belfiori B."/>
            <person name="Cichocki N."/>
            <person name="Clum A."/>
            <person name="Dockter R.B."/>
            <person name="Fauchery L."/>
            <person name="Guy J."/>
            <person name="Iotti M."/>
            <person name="Le Tacon F."/>
            <person name="Lindquist E.A."/>
            <person name="Lipzen A."/>
            <person name="Malagnac F."/>
            <person name="Mello A."/>
            <person name="Molinier V."/>
            <person name="Miyauchi S."/>
            <person name="Poulain J."/>
            <person name="Riccioni C."/>
            <person name="Rubini A."/>
            <person name="Sitrit Y."/>
            <person name="Splivallo R."/>
            <person name="Traeger S."/>
            <person name="Wang M."/>
            <person name="Zifcakova L."/>
            <person name="Wipf D."/>
            <person name="Zambonelli A."/>
            <person name="Paolocci F."/>
            <person name="Nowrousian M."/>
            <person name="Ottonello S."/>
            <person name="Baldrian P."/>
            <person name="Spatafora J.W."/>
            <person name="Henrissat B."/>
            <person name="Nagy L.G."/>
            <person name="Aury J.M."/>
            <person name="Wincker P."/>
            <person name="Grigoriev I.V."/>
            <person name="Bonfante P."/>
            <person name="Martin F.M."/>
        </authorList>
    </citation>
    <scope>NUCLEOTIDE SEQUENCE [LARGE SCALE GENOMIC DNA]</scope>
    <source>
        <strain evidence="9 10">CCBAS932</strain>
    </source>
</reference>
<evidence type="ECO:0000256" key="3">
    <source>
        <dbReference type="ARBA" id="ARBA00022763"/>
    </source>
</evidence>
<feature type="compositionally biased region" description="Basic residues" evidence="8">
    <location>
        <begin position="732"/>
        <end position="749"/>
    </location>
</feature>
<accession>A0A3N4LA63</accession>
<feature type="compositionally biased region" description="Low complexity" evidence="8">
    <location>
        <begin position="17"/>
        <end position="41"/>
    </location>
</feature>
<keyword evidence="3" id="KW-0227">DNA damage</keyword>
<evidence type="ECO:0000256" key="8">
    <source>
        <dbReference type="SAM" id="MobiDB-lite"/>
    </source>
</evidence>
<sequence length="849" mass="92744">MSVKTSIPIKQVINLISSSPPHRVPSPSNDLVSSPLSSPSSKLKRFSMTGASSKVGIAQSPDKGRTEGEEPSVWDVSNDAVKDQGKASPPTLPPARKKRAVKATEDPPASKKSRTPHKTRDNSKVERKKRPLKDGKLKARVIKSATGPSKSKYFAEQQEGELSISGPSVNDSSPFLDNPALQDVYSKQSTPTQESPSQQSALNPSIPVIRRQWTPVKNTTLSVDSPSPLMGGEVRKSKRSAFDDMVGVMRYTTNSRQSSQEALVGKEDVIFANSLRNKRPLEIIGLPSTAMIAKEKPIKLSKQKQPKKKAKTITEHATAPFREPVDSPILAYFEINESEETDPKKVSRKRGSPAMKKRKPSPEVVVLLSPTSARERFDSQEFVFGTSSQLEKIGDNKGTHDSQLQIGFDDQDDDYNLPPPSTSVSRRGFLKSLAKERKGGSIFRGNDAGSNNIRYDESGVKMTTSRVREQPHQNALEGRSQLGKMRQTASGLWDAAARDHDGELMSAEVVDMTGIDNSRPESERGGWNEVRTVRELPGDENVTTGSNPTGRPVSQNDPLDSCHGPHREPLLIQHESSGIQMIESSTETPHIAISSSRGVTASLERSTKSAGGMTPTASVRTKTERSTGCEKMKLLPPMPDFLSHSTARLKLDVAKCGYKDMKTRGKMVSCLETSWEAKNKAATAQLMPQQLEANAGLVQNTAELSERGLSGEEAALVLQDAVSTEVVAKGGRNTRKPKRKTASKSKKPSKISSHDSGEPVSVNPLASDVHRLISEAVQESGRLHSEFSFYHAILMYDPIILGDMTLWLNGKEEFKGLGVDEQVVKVWCESKGICCARSETQAGKERTRK</sequence>
<evidence type="ECO:0000256" key="1">
    <source>
        <dbReference type="ARBA" id="ARBA00004123"/>
    </source>
</evidence>
<feature type="compositionally biased region" description="Basic residues" evidence="8">
    <location>
        <begin position="299"/>
        <end position="311"/>
    </location>
</feature>
<keyword evidence="4" id="KW-0233">DNA recombination</keyword>
<dbReference type="Proteomes" id="UP000277580">
    <property type="component" value="Unassembled WGS sequence"/>
</dbReference>
<dbReference type="GO" id="GO:0033557">
    <property type="term" value="C:Slx1-Slx4 complex"/>
    <property type="evidence" value="ECO:0007669"/>
    <property type="project" value="InterPro"/>
</dbReference>
<feature type="region of interest" description="Disordered" evidence="8">
    <location>
        <begin position="217"/>
        <end position="236"/>
    </location>
</feature>
<dbReference type="Pfam" id="PF09494">
    <property type="entry name" value="Slx4"/>
    <property type="match status" value="1"/>
</dbReference>
<organism evidence="9 10">
    <name type="scientific">Morchella conica CCBAS932</name>
    <dbReference type="NCBI Taxonomy" id="1392247"/>
    <lineage>
        <taxon>Eukaryota</taxon>
        <taxon>Fungi</taxon>
        <taxon>Dikarya</taxon>
        <taxon>Ascomycota</taxon>
        <taxon>Pezizomycotina</taxon>
        <taxon>Pezizomycetes</taxon>
        <taxon>Pezizales</taxon>
        <taxon>Morchellaceae</taxon>
        <taxon>Morchella</taxon>
    </lineage>
</organism>
<dbReference type="AlphaFoldDB" id="A0A3N4LA63"/>
<feature type="compositionally biased region" description="Basic residues" evidence="8">
    <location>
        <begin position="346"/>
        <end position="359"/>
    </location>
</feature>
<dbReference type="GO" id="GO:0006281">
    <property type="term" value="P:DNA repair"/>
    <property type="evidence" value="ECO:0007669"/>
    <property type="project" value="UniProtKB-KW"/>
</dbReference>
<feature type="region of interest" description="Disordered" evidence="8">
    <location>
        <begin position="296"/>
        <end position="321"/>
    </location>
</feature>
<proteinExistence type="inferred from homology"/>
<name>A0A3N4LA63_9PEZI</name>
<dbReference type="GO" id="GO:0006260">
    <property type="term" value="P:DNA replication"/>
    <property type="evidence" value="ECO:0007669"/>
    <property type="project" value="InterPro"/>
</dbReference>
<dbReference type="InParanoid" id="A0A3N4LA63"/>
<keyword evidence="10" id="KW-1185">Reference proteome</keyword>
<evidence type="ECO:0000256" key="2">
    <source>
        <dbReference type="ARBA" id="ARBA00006661"/>
    </source>
</evidence>
<comment type="similarity">
    <text evidence="2">Belongs to the SLX4 family.</text>
</comment>
<feature type="compositionally biased region" description="Polar residues" evidence="8">
    <location>
        <begin position="165"/>
        <end position="175"/>
    </location>
</feature>
<feature type="compositionally biased region" description="Low complexity" evidence="8">
    <location>
        <begin position="188"/>
        <end position="200"/>
    </location>
</feature>
<feature type="region of interest" description="Disordered" evidence="8">
    <location>
        <begin position="392"/>
        <end position="413"/>
    </location>
</feature>
<keyword evidence="5" id="KW-0234">DNA repair</keyword>
<evidence type="ECO:0000313" key="9">
    <source>
        <dbReference type="EMBL" id="RPB14905.1"/>
    </source>
</evidence>
<feature type="compositionally biased region" description="Basic and acidic residues" evidence="8">
    <location>
        <begin position="518"/>
        <end position="537"/>
    </location>
</feature>
<feature type="region of interest" description="Disordered" evidence="8">
    <location>
        <begin position="17"/>
        <end position="208"/>
    </location>
</feature>
<feature type="region of interest" description="Disordered" evidence="8">
    <location>
        <begin position="728"/>
        <end position="763"/>
    </location>
</feature>
<evidence type="ECO:0000256" key="6">
    <source>
        <dbReference type="ARBA" id="ARBA00023242"/>
    </source>
</evidence>
<evidence type="ECO:0000313" key="10">
    <source>
        <dbReference type="Proteomes" id="UP000277580"/>
    </source>
</evidence>
<feature type="compositionally biased region" description="Polar residues" evidence="8">
    <location>
        <begin position="541"/>
        <end position="558"/>
    </location>
</feature>
<dbReference type="GO" id="GO:0006310">
    <property type="term" value="P:DNA recombination"/>
    <property type="evidence" value="ECO:0007669"/>
    <property type="project" value="UniProtKB-KW"/>
</dbReference>
<keyword evidence="6" id="KW-0539">Nucleus</keyword>